<dbReference type="InterPro" id="IPR006050">
    <property type="entry name" value="DNA_photolyase_N"/>
</dbReference>
<feature type="site" description="Electron transfer via tryptophanyl radical" evidence="9">
    <location>
        <position position="310"/>
    </location>
</feature>
<evidence type="ECO:0000256" key="7">
    <source>
        <dbReference type="ARBA" id="ARBA00033999"/>
    </source>
</evidence>
<comment type="cofactor">
    <cofactor evidence="1">
        <name>(6R)-5,10-methylene-5,6,7,8-tetrahydrofolate</name>
        <dbReference type="ChEBI" id="CHEBI:15636"/>
    </cofactor>
</comment>
<dbReference type="Pfam" id="PF00875">
    <property type="entry name" value="DNA_photolyase"/>
    <property type="match status" value="1"/>
</dbReference>
<keyword evidence="5 8" id="KW-0274">FAD</keyword>
<dbReference type="InterPro" id="IPR036134">
    <property type="entry name" value="Crypto/Photolyase_FAD-like_sf"/>
</dbReference>
<dbReference type="RefSeq" id="WP_145061775.1">
    <property type="nucleotide sequence ID" value="NZ_CP036263.1"/>
</dbReference>
<evidence type="ECO:0000256" key="4">
    <source>
        <dbReference type="ARBA" id="ARBA00022630"/>
    </source>
</evidence>
<accession>A0A517MZN4</accession>
<organism evidence="12 13">
    <name type="scientific">Adhaeretor mobilis</name>
    <dbReference type="NCBI Taxonomy" id="1930276"/>
    <lineage>
        <taxon>Bacteria</taxon>
        <taxon>Pseudomonadati</taxon>
        <taxon>Planctomycetota</taxon>
        <taxon>Planctomycetia</taxon>
        <taxon>Pirellulales</taxon>
        <taxon>Lacipirellulaceae</taxon>
        <taxon>Adhaeretor</taxon>
    </lineage>
</organism>
<name>A0A517MZN4_9BACT</name>
<feature type="site" description="Electron transfer via tryptophanyl radical" evidence="9">
    <location>
        <position position="386"/>
    </location>
</feature>
<dbReference type="Gene3D" id="3.40.50.620">
    <property type="entry name" value="HUPs"/>
    <property type="match status" value="1"/>
</dbReference>
<evidence type="ECO:0000256" key="1">
    <source>
        <dbReference type="ARBA" id="ARBA00001932"/>
    </source>
</evidence>
<dbReference type="InterPro" id="IPR005101">
    <property type="entry name" value="Cryptochr/Photolyase_FAD-bd"/>
</dbReference>
<evidence type="ECO:0000256" key="6">
    <source>
        <dbReference type="ARBA" id="ARBA00022991"/>
    </source>
</evidence>
<gene>
    <name evidence="12" type="primary">phrA</name>
    <name evidence="12" type="ORF">HG15A2_36770</name>
</gene>
<protein>
    <recommendedName>
        <fullName evidence="3">Deoxyribodipyrimidine photo-lyase</fullName>
        <ecNumber evidence="2">4.1.99.3</ecNumber>
    </recommendedName>
</protein>
<evidence type="ECO:0000313" key="13">
    <source>
        <dbReference type="Proteomes" id="UP000319852"/>
    </source>
</evidence>
<dbReference type="PROSITE" id="PS51645">
    <property type="entry name" value="PHR_CRY_ALPHA_BETA"/>
    <property type="match status" value="1"/>
</dbReference>
<dbReference type="EC" id="4.1.99.3" evidence="2"/>
<evidence type="ECO:0000256" key="9">
    <source>
        <dbReference type="PIRSR" id="PIRSR602081-2"/>
    </source>
</evidence>
<dbReference type="KEGG" id="amob:HG15A2_36770"/>
<dbReference type="InterPro" id="IPR036155">
    <property type="entry name" value="Crypto/Photolyase_N_sf"/>
</dbReference>
<dbReference type="PROSITE" id="PS00394">
    <property type="entry name" value="DNA_PHOTOLYASES_1_1"/>
    <property type="match status" value="1"/>
</dbReference>
<reference evidence="12 13" key="1">
    <citation type="submission" date="2019-02" db="EMBL/GenBank/DDBJ databases">
        <title>Deep-cultivation of Planctomycetes and their phenomic and genomic characterization uncovers novel biology.</title>
        <authorList>
            <person name="Wiegand S."/>
            <person name="Jogler M."/>
            <person name="Boedeker C."/>
            <person name="Pinto D."/>
            <person name="Vollmers J."/>
            <person name="Rivas-Marin E."/>
            <person name="Kohn T."/>
            <person name="Peeters S.H."/>
            <person name="Heuer A."/>
            <person name="Rast P."/>
            <person name="Oberbeckmann S."/>
            <person name="Bunk B."/>
            <person name="Jeske O."/>
            <person name="Meyerdierks A."/>
            <person name="Storesund J.E."/>
            <person name="Kallscheuer N."/>
            <person name="Luecker S."/>
            <person name="Lage O.M."/>
            <person name="Pohl T."/>
            <person name="Merkel B.J."/>
            <person name="Hornburger P."/>
            <person name="Mueller R.-W."/>
            <person name="Bruemmer F."/>
            <person name="Labrenz M."/>
            <person name="Spormann A.M."/>
            <person name="Op den Camp H."/>
            <person name="Overmann J."/>
            <person name="Amann R."/>
            <person name="Jetten M.S.M."/>
            <person name="Mascher T."/>
            <person name="Medema M.H."/>
            <person name="Devos D.P."/>
            <person name="Kaster A.-K."/>
            <person name="Ovreas L."/>
            <person name="Rohde M."/>
            <person name="Galperin M.Y."/>
            <person name="Jogler C."/>
        </authorList>
    </citation>
    <scope>NUCLEOTIDE SEQUENCE [LARGE SCALE GENOMIC DNA]</scope>
    <source>
        <strain evidence="12 13">HG15A2</strain>
    </source>
</reference>
<comment type="cofactor">
    <cofactor evidence="8">
        <name>FAD</name>
        <dbReference type="ChEBI" id="CHEBI:57692"/>
    </cofactor>
    <text evidence="8">Binds 1 FAD per subunit.</text>
</comment>
<evidence type="ECO:0000256" key="2">
    <source>
        <dbReference type="ARBA" id="ARBA00013149"/>
    </source>
</evidence>
<dbReference type="AlphaFoldDB" id="A0A517MZN4"/>
<evidence type="ECO:0000256" key="10">
    <source>
        <dbReference type="RuleBase" id="RU004182"/>
    </source>
</evidence>
<keyword evidence="13" id="KW-1185">Reference proteome</keyword>
<dbReference type="OrthoDB" id="9772484at2"/>
<dbReference type="InterPro" id="IPR014729">
    <property type="entry name" value="Rossmann-like_a/b/a_fold"/>
</dbReference>
<dbReference type="Pfam" id="PF03441">
    <property type="entry name" value="FAD_binding_7"/>
    <property type="match status" value="1"/>
</dbReference>
<keyword evidence="4 8" id="KW-0285">Flavoprotein</keyword>
<dbReference type="PROSITE" id="PS00691">
    <property type="entry name" value="DNA_PHOTOLYASES_1_2"/>
    <property type="match status" value="1"/>
</dbReference>
<comment type="similarity">
    <text evidence="10">Belongs to the DNA photolyase family.</text>
</comment>
<dbReference type="GO" id="GO:0003677">
    <property type="term" value="F:DNA binding"/>
    <property type="evidence" value="ECO:0007669"/>
    <property type="project" value="TreeGrafter"/>
</dbReference>
<sequence length="478" mass="54764">MSTSTTILWYRQDLRLADHPALLRAADRGTVLPVFIWAPEEEGDWPLGGASKWWLHHSLDSLTEQLEGMGSRLILRQGNSLKVLSELIQQTGASAVYWSRRYEPAAIERDQRVKSALKQDGIEVKSFNGSLLYEPWEIETKAGGPYKVFTPFWKACRALHIDHDPREPPEGLISPRRWPKSVELADLKLLPEPDWDSQFYETWDVGARAAEDALNAFISEGRLGDYQEARNRLDVQGWSQLSPRLHFGEISPRQVWASVKAAYNGAPSLRKSSDTYLSEIGWREFAYHLLYYFPSTTNEPLREKFAVFPWDEDNEKLQKWQRGQTGYPVVDAAMRDLWATGFMPNRARMIVASFLTKHLRIPWQRGAEWFWDTLCDADLASNSLGWQWTAGCGADAAPYFRIFNPMTQGEKFDPDGDYVRRWVPEIAGLPNKVLDKPWEASEEQLEEAGITLGKDYPHPMVDHFEARDAALAAYNQIK</sequence>
<dbReference type="GO" id="GO:0009416">
    <property type="term" value="P:response to light stimulus"/>
    <property type="evidence" value="ECO:0007669"/>
    <property type="project" value="TreeGrafter"/>
</dbReference>
<dbReference type="Gene3D" id="1.25.40.80">
    <property type="match status" value="1"/>
</dbReference>
<dbReference type="FunFam" id="1.10.579.10:FF:000003">
    <property type="entry name" value="Deoxyribodipyrimidine photo-lyase"/>
    <property type="match status" value="1"/>
</dbReference>
<feature type="binding site" evidence="8">
    <location>
        <position position="276"/>
    </location>
    <ligand>
        <name>FAD</name>
        <dbReference type="ChEBI" id="CHEBI:57692"/>
    </ligand>
</feature>
<evidence type="ECO:0000256" key="5">
    <source>
        <dbReference type="ARBA" id="ARBA00022827"/>
    </source>
</evidence>
<dbReference type="PRINTS" id="PR00147">
    <property type="entry name" value="DNAPHOTLYASE"/>
</dbReference>
<dbReference type="GO" id="GO:0003904">
    <property type="term" value="F:deoxyribodipyrimidine photo-lyase activity"/>
    <property type="evidence" value="ECO:0007669"/>
    <property type="project" value="UniProtKB-EC"/>
</dbReference>
<dbReference type="SUPFAM" id="SSF48173">
    <property type="entry name" value="Cryptochrome/photolyase FAD-binding domain"/>
    <property type="match status" value="1"/>
</dbReference>
<dbReference type="Gene3D" id="1.10.579.10">
    <property type="entry name" value="DNA Cyclobutane Dipyrimidine Photolyase, subunit A, domain 3"/>
    <property type="match status" value="1"/>
</dbReference>
<dbReference type="SUPFAM" id="SSF52425">
    <property type="entry name" value="Cryptochrome/photolyase, N-terminal domain"/>
    <property type="match status" value="1"/>
</dbReference>
<comment type="catalytic activity">
    <reaction evidence="7">
        <text>cyclobutadipyrimidine (in DNA) = 2 pyrimidine residues (in DNA).</text>
        <dbReference type="EC" id="4.1.99.3"/>
    </reaction>
</comment>
<evidence type="ECO:0000256" key="8">
    <source>
        <dbReference type="PIRSR" id="PIRSR602081-1"/>
    </source>
</evidence>
<feature type="domain" description="Photolyase/cryptochrome alpha/beta" evidence="11">
    <location>
        <begin position="4"/>
        <end position="132"/>
    </location>
</feature>
<keyword evidence="6 10" id="KW-0157">Chromophore</keyword>
<dbReference type="InterPro" id="IPR018394">
    <property type="entry name" value="DNA_photolyase_1_CS_C"/>
</dbReference>
<dbReference type="InterPro" id="IPR002081">
    <property type="entry name" value="Cryptochrome/DNA_photolyase_1"/>
</dbReference>
<evidence type="ECO:0000256" key="3">
    <source>
        <dbReference type="ARBA" id="ARBA00014046"/>
    </source>
</evidence>
<dbReference type="EMBL" id="CP036263">
    <property type="protein sequence ID" value="QDT00341.1"/>
    <property type="molecule type" value="Genomic_DNA"/>
</dbReference>
<dbReference type="GO" id="GO:0071949">
    <property type="term" value="F:FAD binding"/>
    <property type="evidence" value="ECO:0007669"/>
    <property type="project" value="TreeGrafter"/>
</dbReference>
<evidence type="ECO:0000259" key="11">
    <source>
        <dbReference type="PROSITE" id="PS51645"/>
    </source>
</evidence>
<dbReference type="GO" id="GO:0000719">
    <property type="term" value="P:photoreactive repair"/>
    <property type="evidence" value="ECO:0007669"/>
    <property type="project" value="UniProtKB-ARBA"/>
</dbReference>
<keyword evidence="12" id="KW-0456">Lyase</keyword>
<evidence type="ECO:0000313" key="12">
    <source>
        <dbReference type="EMBL" id="QDT00341.1"/>
    </source>
</evidence>
<dbReference type="Proteomes" id="UP000319852">
    <property type="component" value="Chromosome"/>
</dbReference>
<feature type="site" description="Electron transfer via tryptophanyl radical" evidence="9">
    <location>
        <position position="363"/>
    </location>
</feature>
<proteinExistence type="inferred from homology"/>
<dbReference type="PANTHER" id="PTHR11455">
    <property type="entry name" value="CRYPTOCHROME"/>
    <property type="match status" value="1"/>
</dbReference>
<dbReference type="PANTHER" id="PTHR11455:SF9">
    <property type="entry name" value="CRYPTOCHROME CIRCADIAN CLOCK 5 ISOFORM X1"/>
    <property type="match status" value="1"/>
</dbReference>
<feature type="binding site" evidence="8">
    <location>
        <position position="226"/>
    </location>
    <ligand>
        <name>FAD</name>
        <dbReference type="ChEBI" id="CHEBI:57692"/>
    </ligand>
</feature>
<feature type="binding site" evidence="8">
    <location>
        <begin position="376"/>
        <end position="378"/>
    </location>
    <ligand>
        <name>FAD</name>
        <dbReference type="ChEBI" id="CHEBI:57692"/>
    </ligand>
</feature>